<dbReference type="GO" id="GO:0003700">
    <property type="term" value="F:DNA-binding transcription factor activity"/>
    <property type="evidence" value="ECO:0007669"/>
    <property type="project" value="InterPro"/>
</dbReference>
<evidence type="ECO:0000313" key="10">
    <source>
        <dbReference type="Proteomes" id="UP001454036"/>
    </source>
</evidence>
<keyword evidence="6" id="KW-0539">Nucleus</keyword>
<keyword evidence="10" id="KW-1185">Reference proteome</keyword>
<proteinExistence type="inferred from homology"/>
<reference evidence="9 10" key="1">
    <citation type="submission" date="2024-01" db="EMBL/GenBank/DDBJ databases">
        <title>The complete chloroplast genome sequence of Lithospermum erythrorhizon: insights into the phylogenetic relationship among Boraginaceae species and the maternal lineages of purple gromwells.</title>
        <authorList>
            <person name="Okada T."/>
            <person name="Watanabe K."/>
        </authorList>
    </citation>
    <scope>NUCLEOTIDE SEQUENCE [LARGE SCALE GENOMIC DNA]</scope>
</reference>
<dbReference type="InterPro" id="IPR017930">
    <property type="entry name" value="Myb_dom"/>
</dbReference>
<evidence type="ECO:0000259" key="8">
    <source>
        <dbReference type="PROSITE" id="PS51294"/>
    </source>
</evidence>
<dbReference type="InterPro" id="IPR006447">
    <property type="entry name" value="Myb_dom_plants"/>
</dbReference>
<dbReference type="InterPro" id="IPR009057">
    <property type="entry name" value="Homeodomain-like_sf"/>
</dbReference>
<dbReference type="NCBIfam" id="TIGR01557">
    <property type="entry name" value="myb_SHAQKYF"/>
    <property type="match status" value="1"/>
</dbReference>
<feature type="compositionally biased region" description="Low complexity" evidence="7">
    <location>
        <begin position="385"/>
        <end position="395"/>
    </location>
</feature>
<dbReference type="Proteomes" id="UP001454036">
    <property type="component" value="Unassembled WGS sequence"/>
</dbReference>
<keyword evidence="9" id="KW-0238">DNA-binding</keyword>
<dbReference type="SUPFAM" id="SSF46689">
    <property type="entry name" value="Homeodomain-like"/>
    <property type="match status" value="1"/>
</dbReference>
<sequence>MCSCPSFFFFEKPIPNLVRIEHKHMHPAISIQRSSETRFCNMVVSGANPTSIPNLSIRTNPGSSNEFQFTPISTSEIHPQDSPFNAKLLSSGASSGVKSLIGNPDLRWGSDSNQDFLSYPSNNYIQNGQIETCTGVTDSGEYTKRPEWQEWAEQLISVDGNLDSNWEDVLVDVTVPDSESKLLLPADVPSHEHNHTSVLAPPGQCCPISSPPSSASLTKPRMRWTPELHEIFMEAVNKLGGSEQATPKGVLKLMNVEGLTIYHVKSHLQKYRTARFKPEISDSDEGTSEKKFTTVTELTSLDLKMSMGITEALRLQMEVQKQLHEQLEVQRKLQLQIEEQGKHLQKMIEKQQQMENEKLKASSSNTEDHSCKNKKSEATENDQVTTGSTSSKSSTVAEERSQSTKDPASAKKILENVTSEDNDQNLLQPTKRARKPEDQDEDGLSQTKRPKADETGQL</sequence>
<gene>
    <name evidence="9" type="ORF">LIER_30396</name>
</gene>
<feature type="domain" description="HTH myb-type" evidence="8">
    <location>
        <begin position="218"/>
        <end position="276"/>
    </location>
</feature>
<dbReference type="GO" id="GO:0005634">
    <property type="term" value="C:nucleus"/>
    <property type="evidence" value="ECO:0007669"/>
    <property type="project" value="UniProtKB-SubCell"/>
</dbReference>
<dbReference type="InterPro" id="IPR001005">
    <property type="entry name" value="SANT/Myb"/>
</dbReference>
<dbReference type="Pfam" id="PF14379">
    <property type="entry name" value="Myb_CC_LHEQLE"/>
    <property type="match status" value="1"/>
</dbReference>
<evidence type="ECO:0000256" key="7">
    <source>
        <dbReference type="SAM" id="MobiDB-lite"/>
    </source>
</evidence>
<dbReference type="AlphaFoldDB" id="A0AAV3RNJ9"/>
<evidence type="ECO:0000256" key="5">
    <source>
        <dbReference type="ARBA" id="ARBA00023163"/>
    </source>
</evidence>
<dbReference type="Pfam" id="PF00249">
    <property type="entry name" value="Myb_DNA-binding"/>
    <property type="match status" value="1"/>
</dbReference>
<name>A0AAV3RNJ9_LITER</name>
<dbReference type="Gene3D" id="1.10.10.60">
    <property type="entry name" value="Homeodomain-like"/>
    <property type="match status" value="1"/>
</dbReference>
<feature type="compositionally biased region" description="Basic and acidic residues" evidence="7">
    <location>
        <begin position="355"/>
        <end position="378"/>
    </location>
</feature>
<feature type="region of interest" description="Disordered" evidence="7">
    <location>
        <begin position="346"/>
        <end position="458"/>
    </location>
</feature>
<dbReference type="GO" id="GO:0003677">
    <property type="term" value="F:DNA binding"/>
    <property type="evidence" value="ECO:0007669"/>
    <property type="project" value="UniProtKB-KW"/>
</dbReference>
<dbReference type="PANTHER" id="PTHR31499:SF80">
    <property type="entry name" value="HTH MYB-TYPE DOMAIN-CONTAINING PROTEIN"/>
    <property type="match status" value="1"/>
</dbReference>
<comment type="caution">
    <text evidence="9">The sequence shown here is derived from an EMBL/GenBank/DDBJ whole genome shotgun (WGS) entry which is preliminary data.</text>
</comment>
<evidence type="ECO:0000256" key="1">
    <source>
        <dbReference type="ARBA" id="ARBA00004123"/>
    </source>
</evidence>
<dbReference type="EMBL" id="BAABME010010865">
    <property type="protein sequence ID" value="GAA0182608.1"/>
    <property type="molecule type" value="Genomic_DNA"/>
</dbReference>
<protein>
    <submittedName>
        <fullName evidence="9">DNA-binding transcription factor</fullName>
    </submittedName>
</protein>
<evidence type="ECO:0000256" key="4">
    <source>
        <dbReference type="ARBA" id="ARBA00023054"/>
    </source>
</evidence>
<evidence type="ECO:0000256" key="2">
    <source>
        <dbReference type="ARBA" id="ARBA00006783"/>
    </source>
</evidence>
<organism evidence="9 10">
    <name type="scientific">Lithospermum erythrorhizon</name>
    <name type="common">Purple gromwell</name>
    <name type="synonym">Lithospermum officinale var. erythrorhizon</name>
    <dbReference type="NCBI Taxonomy" id="34254"/>
    <lineage>
        <taxon>Eukaryota</taxon>
        <taxon>Viridiplantae</taxon>
        <taxon>Streptophyta</taxon>
        <taxon>Embryophyta</taxon>
        <taxon>Tracheophyta</taxon>
        <taxon>Spermatophyta</taxon>
        <taxon>Magnoliopsida</taxon>
        <taxon>eudicotyledons</taxon>
        <taxon>Gunneridae</taxon>
        <taxon>Pentapetalae</taxon>
        <taxon>asterids</taxon>
        <taxon>lamiids</taxon>
        <taxon>Boraginales</taxon>
        <taxon>Boraginaceae</taxon>
        <taxon>Boraginoideae</taxon>
        <taxon>Lithospermeae</taxon>
        <taxon>Lithospermum</taxon>
    </lineage>
</organism>
<accession>A0AAV3RNJ9</accession>
<evidence type="ECO:0000256" key="3">
    <source>
        <dbReference type="ARBA" id="ARBA00023015"/>
    </source>
</evidence>
<dbReference type="InterPro" id="IPR046955">
    <property type="entry name" value="PHR1-like"/>
</dbReference>
<dbReference type="PANTHER" id="PTHR31499">
    <property type="entry name" value="MYB FAMILY TRANSCRIPTION FACTOR PHL11"/>
    <property type="match status" value="1"/>
</dbReference>
<dbReference type="FunFam" id="1.10.10.60:FF:000002">
    <property type="entry name" value="Myb family transcription factor"/>
    <property type="match status" value="1"/>
</dbReference>
<keyword evidence="4" id="KW-0175">Coiled coil</keyword>
<evidence type="ECO:0000256" key="6">
    <source>
        <dbReference type="ARBA" id="ARBA00023242"/>
    </source>
</evidence>
<feature type="compositionally biased region" description="Basic and acidic residues" evidence="7">
    <location>
        <begin position="397"/>
        <end position="414"/>
    </location>
</feature>
<dbReference type="PROSITE" id="PS51294">
    <property type="entry name" value="HTH_MYB"/>
    <property type="match status" value="1"/>
</dbReference>
<dbReference type="InterPro" id="IPR025756">
    <property type="entry name" value="Myb_CC_LHEQLE"/>
</dbReference>
<evidence type="ECO:0000313" key="9">
    <source>
        <dbReference type="EMBL" id="GAA0182608.1"/>
    </source>
</evidence>
<keyword evidence="5" id="KW-0804">Transcription</keyword>
<comment type="subcellular location">
    <subcellularLocation>
        <location evidence="1">Nucleus</location>
    </subcellularLocation>
</comment>
<comment type="similarity">
    <text evidence="2">Belongs to the MYB-CC family.</text>
</comment>
<keyword evidence="3" id="KW-0805">Transcription regulation</keyword>